<protein>
    <submittedName>
        <fullName evidence="1">Uncharacterized protein</fullName>
    </submittedName>
</protein>
<gene>
    <name evidence="1" type="ORF">DES36_11935</name>
</gene>
<dbReference type="RefSeq" id="WP_242981769.1">
    <property type="nucleotide sequence ID" value="NZ_QNRX01000019.1"/>
</dbReference>
<comment type="caution">
    <text evidence="1">The sequence shown here is derived from an EMBL/GenBank/DDBJ whole genome shotgun (WGS) entry which is preliminary data.</text>
</comment>
<organism evidence="1 2">
    <name type="scientific">Alkalibaculum bacchi</name>
    <dbReference type="NCBI Taxonomy" id="645887"/>
    <lineage>
        <taxon>Bacteria</taxon>
        <taxon>Bacillati</taxon>
        <taxon>Bacillota</taxon>
        <taxon>Clostridia</taxon>
        <taxon>Eubacteriales</taxon>
        <taxon>Eubacteriaceae</taxon>
        <taxon>Alkalibaculum</taxon>
    </lineage>
</organism>
<name>A0A366I015_9FIRM</name>
<dbReference type="GO" id="GO:0006355">
    <property type="term" value="P:regulation of DNA-templated transcription"/>
    <property type="evidence" value="ECO:0007669"/>
    <property type="project" value="InterPro"/>
</dbReference>
<dbReference type="Proteomes" id="UP000253490">
    <property type="component" value="Unassembled WGS sequence"/>
</dbReference>
<reference evidence="1 2" key="1">
    <citation type="submission" date="2018-06" db="EMBL/GenBank/DDBJ databases">
        <title>Genomic Encyclopedia of Type Strains, Phase IV (KMG-IV): sequencing the most valuable type-strain genomes for metagenomic binning, comparative biology and taxonomic classification.</title>
        <authorList>
            <person name="Goeker M."/>
        </authorList>
    </citation>
    <scope>NUCLEOTIDE SEQUENCE [LARGE SCALE GENOMIC DNA]</scope>
    <source>
        <strain evidence="1 2">DSM 22112</strain>
    </source>
</reference>
<dbReference type="EMBL" id="QNRX01000019">
    <property type="protein sequence ID" value="RBP59310.1"/>
    <property type="molecule type" value="Genomic_DNA"/>
</dbReference>
<keyword evidence="2" id="KW-1185">Reference proteome</keyword>
<evidence type="ECO:0000313" key="2">
    <source>
        <dbReference type="Proteomes" id="UP000253490"/>
    </source>
</evidence>
<sequence>MKDNKERVEIRMPKVILEKINNYQKENGITTRTAAILELIRKGL</sequence>
<accession>A0A366I015</accession>
<dbReference type="Gene3D" id="1.10.1220.10">
    <property type="entry name" value="Met repressor-like"/>
    <property type="match status" value="1"/>
</dbReference>
<dbReference type="AlphaFoldDB" id="A0A366I015"/>
<proteinExistence type="predicted"/>
<evidence type="ECO:0000313" key="1">
    <source>
        <dbReference type="EMBL" id="RBP59310.1"/>
    </source>
</evidence>
<dbReference type="InterPro" id="IPR013321">
    <property type="entry name" value="Arc_rbn_hlx_hlx"/>
</dbReference>